<protein>
    <submittedName>
        <fullName evidence="2">Uncharacterized protein</fullName>
    </submittedName>
</protein>
<dbReference type="AlphaFoldDB" id="A0A314ZEQ5"/>
<evidence type="ECO:0000256" key="1">
    <source>
        <dbReference type="SAM" id="SignalP"/>
    </source>
</evidence>
<evidence type="ECO:0000313" key="2">
    <source>
        <dbReference type="EMBL" id="PQQ00376.1"/>
    </source>
</evidence>
<reference evidence="2 3" key="1">
    <citation type="submission" date="2018-02" db="EMBL/GenBank/DDBJ databases">
        <title>Draft genome of wild Prunus yedoensis var. nudiflora.</title>
        <authorList>
            <person name="Baek S."/>
            <person name="Kim J.-H."/>
            <person name="Choi K."/>
            <person name="Kim G.-B."/>
            <person name="Cho A."/>
            <person name="Jang H."/>
            <person name="Shin C.-H."/>
            <person name="Yu H.-J."/>
            <person name="Mun J.-H."/>
        </authorList>
    </citation>
    <scope>NUCLEOTIDE SEQUENCE [LARGE SCALE GENOMIC DNA]</scope>
    <source>
        <strain evidence="3">cv. Jeju island</strain>
        <tissue evidence="2">Leaf</tissue>
    </source>
</reference>
<proteinExistence type="predicted"/>
<dbReference type="Proteomes" id="UP000250321">
    <property type="component" value="Unassembled WGS sequence"/>
</dbReference>
<feature type="signal peptide" evidence="1">
    <location>
        <begin position="1"/>
        <end position="21"/>
    </location>
</feature>
<accession>A0A314ZEQ5</accession>
<evidence type="ECO:0000313" key="3">
    <source>
        <dbReference type="Proteomes" id="UP000250321"/>
    </source>
</evidence>
<name>A0A314ZEQ5_PRUYE</name>
<keyword evidence="1" id="KW-0732">Signal</keyword>
<gene>
    <name evidence="2" type="ORF">Pyn_15125</name>
</gene>
<sequence>MEGKAAMRLTLVLALVLMTLLAPNQHIGVEAVRTVFTPSPAPSPDASTYKEADCQGDCIAQLKAQYASSQCVEVDEGVVCVCFTN</sequence>
<comment type="caution">
    <text evidence="2">The sequence shown here is derived from an EMBL/GenBank/DDBJ whole genome shotgun (WGS) entry which is preliminary data.</text>
</comment>
<keyword evidence="3" id="KW-1185">Reference proteome</keyword>
<dbReference type="EMBL" id="PJQY01001702">
    <property type="protein sequence ID" value="PQQ00376.1"/>
    <property type="molecule type" value="Genomic_DNA"/>
</dbReference>
<organism evidence="2 3">
    <name type="scientific">Prunus yedoensis var. nudiflora</name>
    <dbReference type="NCBI Taxonomy" id="2094558"/>
    <lineage>
        <taxon>Eukaryota</taxon>
        <taxon>Viridiplantae</taxon>
        <taxon>Streptophyta</taxon>
        <taxon>Embryophyta</taxon>
        <taxon>Tracheophyta</taxon>
        <taxon>Spermatophyta</taxon>
        <taxon>Magnoliopsida</taxon>
        <taxon>eudicotyledons</taxon>
        <taxon>Gunneridae</taxon>
        <taxon>Pentapetalae</taxon>
        <taxon>rosids</taxon>
        <taxon>fabids</taxon>
        <taxon>Rosales</taxon>
        <taxon>Rosaceae</taxon>
        <taxon>Amygdaloideae</taxon>
        <taxon>Amygdaleae</taxon>
        <taxon>Prunus</taxon>
    </lineage>
</organism>
<feature type="chain" id="PRO_5016458264" evidence="1">
    <location>
        <begin position="22"/>
        <end position="85"/>
    </location>
</feature>